<organism evidence="1 2">
    <name type="scientific">Zhenpiania hominis</name>
    <dbReference type="NCBI Taxonomy" id="2763644"/>
    <lineage>
        <taxon>Bacteria</taxon>
        <taxon>Bacillati</taxon>
        <taxon>Bacillota</taxon>
        <taxon>Clostridia</taxon>
        <taxon>Peptostreptococcales</taxon>
        <taxon>Anaerovoracaceae</taxon>
        <taxon>Zhenpiania</taxon>
    </lineage>
</organism>
<sequence length="84" mass="9603">MDNRMIMELAKQLGLPEETAEAKAKEYIGKSDEEILREIKRIKTILKKDKKAYQKQMQTIRALAGTMSGPQKARLEKIIALLES</sequence>
<accession>A0A923NKC2</accession>
<dbReference type="AlphaFoldDB" id="A0A923NKC2"/>
<dbReference type="Proteomes" id="UP000602647">
    <property type="component" value="Unassembled WGS sequence"/>
</dbReference>
<dbReference type="RefSeq" id="WP_187301796.1">
    <property type="nucleotide sequence ID" value="NZ_CBCTON010000002.1"/>
</dbReference>
<gene>
    <name evidence="1" type="ORF">H9L42_02180</name>
</gene>
<name>A0A923NKC2_9FIRM</name>
<keyword evidence="2" id="KW-1185">Reference proteome</keyword>
<proteinExistence type="predicted"/>
<evidence type="ECO:0000313" key="2">
    <source>
        <dbReference type="Proteomes" id="UP000602647"/>
    </source>
</evidence>
<evidence type="ECO:0000313" key="1">
    <source>
        <dbReference type="EMBL" id="MBC6678634.1"/>
    </source>
</evidence>
<reference evidence="1" key="1">
    <citation type="submission" date="2020-08" db="EMBL/GenBank/DDBJ databases">
        <title>Genome public.</title>
        <authorList>
            <person name="Liu C."/>
            <person name="Sun Q."/>
        </authorList>
    </citation>
    <scope>NUCLEOTIDE SEQUENCE</scope>
    <source>
        <strain evidence="1">BX12</strain>
    </source>
</reference>
<protein>
    <submittedName>
        <fullName evidence="1">Uncharacterized protein</fullName>
    </submittedName>
</protein>
<comment type="caution">
    <text evidence="1">The sequence shown here is derived from an EMBL/GenBank/DDBJ whole genome shotgun (WGS) entry which is preliminary data.</text>
</comment>
<dbReference type="EMBL" id="JACRYT010000001">
    <property type="protein sequence ID" value="MBC6678634.1"/>
    <property type="molecule type" value="Genomic_DNA"/>
</dbReference>